<organism evidence="2 3">
    <name type="scientific">Colocasia esculenta</name>
    <name type="common">Wild taro</name>
    <name type="synonym">Arum esculentum</name>
    <dbReference type="NCBI Taxonomy" id="4460"/>
    <lineage>
        <taxon>Eukaryota</taxon>
        <taxon>Viridiplantae</taxon>
        <taxon>Streptophyta</taxon>
        <taxon>Embryophyta</taxon>
        <taxon>Tracheophyta</taxon>
        <taxon>Spermatophyta</taxon>
        <taxon>Magnoliopsida</taxon>
        <taxon>Liliopsida</taxon>
        <taxon>Araceae</taxon>
        <taxon>Aroideae</taxon>
        <taxon>Colocasieae</taxon>
        <taxon>Colocasia</taxon>
    </lineage>
</organism>
<comment type="caution">
    <text evidence="2">The sequence shown here is derived from an EMBL/GenBank/DDBJ whole genome shotgun (WGS) entry which is preliminary data.</text>
</comment>
<evidence type="ECO:0000313" key="2">
    <source>
        <dbReference type="EMBL" id="MQL72623.1"/>
    </source>
</evidence>
<dbReference type="Proteomes" id="UP000652761">
    <property type="component" value="Unassembled WGS sequence"/>
</dbReference>
<evidence type="ECO:0000313" key="3">
    <source>
        <dbReference type="Proteomes" id="UP000652761"/>
    </source>
</evidence>
<dbReference type="EMBL" id="NMUH01000137">
    <property type="protein sequence ID" value="MQL72623.1"/>
    <property type="molecule type" value="Genomic_DNA"/>
</dbReference>
<gene>
    <name evidence="2" type="ORF">Taro_004960</name>
</gene>
<name>A0A843TT61_COLES</name>
<accession>A0A843TT61</accession>
<feature type="region of interest" description="Disordered" evidence="1">
    <location>
        <begin position="352"/>
        <end position="375"/>
    </location>
</feature>
<reference evidence="2" key="1">
    <citation type="submission" date="2017-07" db="EMBL/GenBank/DDBJ databases">
        <title>Taro Niue Genome Assembly and Annotation.</title>
        <authorList>
            <person name="Atibalentja N."/>
            <person name="Keating K."/>
            <person name="Fields C.J."/>
        </authorList>
    </citation>
    <scope>NUCLEOTIDE SEQUENCE</scope>
    <source>
        <strain evidence="2">Niue_2</strain>
        <tissue evidence="2">Leaf</tissue>
    </source>
</reference>
<sequence>MEFRASWESQYGGLPVDRCPYTGMIAPLKRPSGASSQSGTPSIVEQKYSWWVHFLSDCQLLPDAPMDRELPPEGFCSLWSSWRTHLMHSIVRVAPQALFSLIENAMTLGDLWEAVSRAGRVISLAPEEVVMPPSFSVAPEASFSPVEVVKKKSGASISKKMKAVRLENHPNEKLVRPARQSSDVEVDIEGLDDDHFPALEISQSGHLHLPVETGVASMGSILEDLPSDVVGPSQRGVIDPFESSEGGEDMETTMEEIHRLLDSEPSSEACIFAAAEAHWEAAPTFGGGLQSAMMISTTIEPSNVVSPEARTIPGVAELGEEERPVEIMPADIIRGPAAGHLLEPATTVVEERVAGEGASVSQRDTDTSVVRPETP</sequence>
<evidence type="ECO:0000256" key="1">
    <source>
        <dbReference type="SAM" id="MobiDB-lite"/>
    </source>
</evidence>
<keyword evidence="3" id="KW-1185">Reference proteome</keyword>
<proteinExistence type="predicted"/>
<dbReference type="AlphaFoldDB" id="A0A843TT61"/>
<evidence type="ECO:0008006" key="4">
    <source>
        <dbReference type="Google" id="ProtNLM"/>
    </source>
</evidence>
<protein>
    <recommendedName>
        <fullName evidence="4">Aminotransferase-like plant mobile domain-containing protein</fullName>
    </recommendedName>
</protein>